<evidence type="ECO:0000256" key="2">
    <source>
        <dbReference type="SAM" id="SignalP"/>
    </source>
</evidence>
<evidence type="ECO:0000313" key="4">
    <source>
        <dbReference type="Proteomes" id="UP000050525"/>
    </source>
</evidence>
<evidence type="ECO:0000256" key="1">
    <source>
        <dbReference type="SAM" id="Phobius"/>
    </source>
</evidence>
<reference evidence="3 4" key="1">
    <citation type="journal article" date="2012" name="Genome Biol.">
        <title>Sequencing three crocodilian genomes to illuminate the evolution of archosaurs and amniotes.</title>
        <authorList>
            <person name="St John J.A."/>
            <person name="Braun E.L."/>
            <person name="Isberg S.R."/>
            <person name="Miles L.G."/>
            <person name="Chong A.Y."/>
            <person name="Gongora J."/>
            <person name="Dalzell P."/>
            <person name="Moran C."/>
            <person name="Bed'hom B."/>
            <person name="Abzhanov A."/>
            <person name="Burgess S.C."/>
            <person name="Cooksey A.M."/>
            <person name="Castoe T.A."/>
            <person name="Crawford N.G."/>
            <person name="Densmore L.D."/>
            <person name="Drew J.C."/>
            <person name="Edwards S.V."/>
            <person name="Faircloth B.C."/>
            <person name="Fujita M.K."/>
            <person name="Greenwold M.J."/>
            <person name="Hoffmann F.G."/>
            <person name="Howard J.M."/>
            <person name="Iguchi T."/>
            <person name="Janes D.E."/>
            <person name="Khan S.Y."/>
            <person name="Kohno S."/>
            <person name="de Koning A.J."/>
            <person name="Lance S.L."/>
            <person name="McCarthy F.M."/>
            <person name="McCormack J.E."/>
            <person name="Merchant M.E."/>
            <person name="Peterson D.G."/>
            <person name="Pollock D.D."/>
            <person name="Pourmand N."/>
            <person name="Raney B.J."/>
            <person name="Roessler K.A."/>
            <person name="Sanford J.R."/>
            <person name="Sawyer R.H."/>
            <person name="Schmidt C.J."/>
            <person name="Triplett E.W."/>
            <person name="Tuberville T.D."/>
            <person name="Venegas-Anaya M."/>
            <person name="Howard J.T."/>
            <person name="Jarvis E.D."/>
            <person name="Guillette L.J.Jr."/>
            <person name="Glenn T.C."/>
            <person name="Green R.E."/>
            <person name="Ray D.A."/>
        </authorList>
    </citation>
    <scope>NUCLEOTIDE SEQUENCE [LARGE SCALE GENOMIC DNA]</scope>
    <source>
        <strain evidence="3">KSC_2009_1</strain>
    </source>
</reference>
<proteinExistence type="predicted"/>
<feature type="signal peptide" evidence="2">
    <location>
        <begin position="1"/>
        <end position="28"/>
    </location>
</feature>
<dbReference type="Proteomes" id="UP000050525">
    <property type="component" value="Unassembled WGS sequence"/>
</dbReference>
<keyword evidence="1" id="KW-0472">Membrane</keyword>
<dbReference type="AlphaFoldDB" id="A0A151MP17"/>
<keyword evidence="1" id="KW-0812">Transmembrane</keyword>
<name>A0A151MP17_ALLMI</name>
<evidence type="ECO:0000313" key="3">
    <source>
        <dbReference type="EMBL" id="KYO26278.1"/>
    </source>
</evidence>
<keyword evidence="2" id="KW-0732">Signal</keyword>
<protein>
    <submittedName>
        <fullName evidence="3">Uncharacterized protein</fullName>
    </submittedName>
</protein>
<keyword evidence="4" id="KW-1185">Reference proteome</keyword>
<accession>A0A151MP17</accession>
<feature type="transmembrane region" description="Helical" evidence="1">
    <location>
        <begin position="47"/>
        <end position="70"/>
    </location>
</feature>
<comment type="caution">
    <text evidence="3">The sequence shown here is derived from an EMBL/GenBank/DDBJ whole genome shotgun (WGS) entry which is preliminary data.</text>
</comment>
<keyword evidence="1" id="KW-1133">Transmembrane helix</keyword>
<organism evidence="3 4">
    <name type="scientific">Alligator mississippiensis</name>
    <name type="common">American alligator</name>
    <dbReference type="NCBI Taxonomy" id="8496"/>
    <lineage>
        <taxon>Eukaryota</taxon>
        <taxon>Metazoa</taxon>
        <taxon>Chordata</taxon>
        <taxon>Craniata</taxon>
        <taxon>Vertebrata</taxon>
        <taxon>Euteleostomi</taxon>
        <taxon>Archelosauria</taxon>
        <taxon>Archosauria</taxon>
        <taxon>Crocodylia</taxon>
        <taxon>Alligatoridae</taxon>
        <taxon>Alligatorinae</taxon>
        <taxon>Alligator</taxon>
    </lineage>
</organism>
<sequence>MQHQEFRRGPRGCRIAWWVLFLIPMVPSAERSVICNGSCVVVPTFELRSSAGSLSCPCVLVLLLLLFYMITCCI</sequence>
<feature type="chain" id="PRO_5007585348" evidence="2">
    <location>
        <begin position="29"/>
        <end position="74"/>
    </location>
</feature>
<gene>
    <name evidence="3" type="ORF">Y1Q_0000211</name>
</gene>
<dbReference type="EMBL" id="AKHW03005607">
    <property type="protein sequence ID" value="KYO26278.1"/>
    <property type="molecule type" value="Genomic_DNA"/>
</dbReference>